<keyword evidence="2 7" id="KW-0963">Cytoplasm</keyword>
<dbReference type="SUPFAM" id="SSF89447">
    <property type="entry name" value="AbrB/MazE/MraZ-like"/>
    <property type="match status" value="1"/>
</dbReference>
<dbReference type="PROSITE" id="PS51740">
    <property type="entry name" value="SPOVT_ABRB"/>
    <property type="match status" value="2"/>
</dbReference>
<proteinExistence type="inferred from homology"/>
<dbReference type="CDD" id="cd16321">
    <property type="entry name" value="MraZ_C"/>
    <property type="match status" value="1"/>
</dbReference>
<dbReference type="GO" id="GO:0005737">
    <property type="term" value="C:cytoplasm"/>
    <property type="evidence" value="ECO:0007669"/>
    <property type="project" value="UniProtKB-UniRule"/>
</dbReference>
<dbReference type="GO" id="GO:2000143">
    <property type="term" value="P:negative regulation of DNA-templated transcription initiation"/>
    <property type="evidence" value="ECO:0007669"/>
    <property type="project" value="TreeGrafter"/>
</dbReference>
<evidence type="ECO:0000256" key="4">
    <source>
        <dbReference type="ARBA" id="ARBA00023015"/>
    </source>
</evidence>
<organism evidence="9 10">
    <name type="scientific">Pseudooceanicola sediminis</name>
    <dbReference type="NCBI Taxonomy" id="2211117"/>
    <lineage>
        <taxon>Bacteria</taxon>
        <taxon>Pseudomonadati</taxon>
        <taxon>Pseudomonadota</taxon>
        <taxon>Alphaproteobacteria</taxon>
        <taxon>Rhodobacterales</taxon>
        <taxon>Paracoccaceae</taxon>
        <taxon>Pseudooceanicola</taxon>
    </lineage>
</organism>
<accession>A0A399J3H1</accession>
<evidence type="ECO:0000313" key="10">
    <source>
        <dbReference type="Proteomes" id="UP000265848"/>
    </source>
</evidence>
<comment type="subcellular location">
    <subcellularLocation>
        <location evidence="7">Cytoplasm</location>
        <location evidence="7">Nucleoid</location>
    </subcellularLocation>
</comment>
<sequence length="181" mass="19851">MGRTLRIKRFKGEEELKIDSKGRVSIPANFRRVLESQDPDWTEGKSVSMTIVYGSHLTDHIECYSVESMGEIQDLIDRMPSAGTRAKAMTRMFLTESLDFSIDDTGRIVLPAKLRSKIGVAMGDAVMFAGFGKTFQIWNPAAYARVVADQEAALAQEDDTFDPAAIFDELRGHAAAATGGA</sequence>
<dbReference type="GO" id="GO:0009295">
    <property type="term" value="C:nucleoid"/>
    <property type="evidence" value="ECO:0007669"/>
    <property type="project" value="UniProtKB-SubCell"/>
</dbReference>
<keyword evidence="9" id="KW-0131">Cell cycle</keyword>
<dbReference type="Proteomes" id="UP000265848">
    <property type="component" value="Unassembled WGS sequence"/>
</dbReference>
<evidence type="ECO:0000256" key="1">
    <source>
        <dbReference type="ARBA" id="ARBA00013860"/>
    </source>
</evidence>
<dbReference type="InterPro" id="IPR038619">
    <property type="entry name" value="MraZ_sf"/>
</dbReference>
<keyword evidence="4 7" id="KW-0805">Transcription regulation</keyword>
<evidence type="ECO:0000256" key="6">
    <source>
        <dbReference type="ARBA" id="ARBA00023163"/>
    </source>
</evidence>
<dbReference type="InterPro" id="IPR037914">
    <property type="entry name" value="SpoVT-AbrB_sf"/>
</dbReference>
<dbReference type="AlphaFoldDB" id="A0A399J3H1"/>
<comment type="caution">
    <text evidence="9">The sequence shown here is derived from an EMBL/GenBank/DDBJ whole genome shotgun (WGS) entry which is preliminary data.</text>
</comment>
<evidence type="ECO:0000259" key="8">
    <source>
        <dbReference type="PROSITE" id="PS51740"/>
    </source>
</evidence>
<evidence type="ECO:0000256" key="7">
    <source>
        <dbReference type="HAMAP-Rule" id="MF_01008"/>
    </source>
</evidence>
<comment type="subunit">
    <text evidence="7">Forms oligomers.</text>
</comment>
<dbReference type="Gene3D" id="3.40.1550.20">
    <property type="entry name" value="Transcriptional regulator MraZ domain"/>
    <property type="match status" value="1"/>
</dbReference>
<dbReference type="InterPro" id="IPR035642">
    <property type="entry name" value="MraZ_N"/>
</dbReference>
<comment type="similarity">
    <text evidence="7">Belongs to the MraZ family.</text>
</comment>
<keyword evidence="10" id="KW-1185">Reference proteome</keyword>
<dbReference type="PANTHER" id="PTHR34701:SF1">
    <property type="entry name" value="TRANSCRIPTIONAL REGULATOR MRAZ"/>
    <property type="match status" value="1"/>
</dbReference>
<reference evidence="9 10" key="1">
    <citation type="submission" date="2018-08" db="EMBL/GenBank/DDBJ databases">
        <title>Pseudooceanicola sediminis CY03 in the family Rhodobacteracea.</title>
        <authorList>
            <person name="Zhang Y.-J."/>
        </authorList>
    </citation>
    <scope>NUCLEOTIDE SEQUENCE [LARGE SCALE GENOMIC DNA]</scope>
    <source>
        <strain evidence="9 10">CY03</strain>
    </source>
</reference>
<dbReference type="InterPro" id="IPR035644">
    <property type="entry name" value="MraZ_C"/>
</dbReference>
<evidence type="ECO:0000256" key="2">
    <source>
        <dbReference type="ARBA" id="ARBA00022490"/>
    </source>
</evidence>
<dbReference type="CDD" id="cd16320">
    <property type="entry name" value="MraZ_N"/>
    <property type="match status" value="1"/>
</dbReference>
<keyword evidence="5 7" id="KW-0238">DNA-binding</keyword>
<dbReference type="EMBL" id="QWJJ01000006">
    <property type="protein sequence ID" value="RII39157.1"/>
    <property type="molecule type" value="Genomic_DNA"/>
</dbReference>
<keyword evidence="6 7" id="KW-0804">Transcription</keyword>
<dbReference type="GO" id="GO:0003700">
    <property type="term" value="F:DNA-binding transcription factor activity"/>
    <property type="evidence" value="ECO:0007669"/>
    <property type="project" value="UniProtKB-UniRule"/>
</dbReference>
<dbReference type="GO" id="GO:0051301">
    <property type="term" value="P:cell division"/>
    <property type="evidence" value="ECO:0007669"/>
    <property type="project" value="UniProtKB-KW"/>
</dbReference>
<dbReference type="InterPro" id="IPR020603">
    <property type="entry name" value="MraZ_dom"/>
</dbReference>
<keyword evidence="9" id="KW-0132">Cell division</keyword>
<gene>
    <name evidence="7" type="primary">mraZ</name>
    <name evidence="9" type="ORF">DL237_08360</name>
</gene>
<keyword evidence="3" id="KW-0677">Repeat</keyword>
<dbReference type="PANTHER" id="PTHR34701">
    <property type="entry name" value="TRANSCRIPTIONAL REGULATOR MRAZ"/>
    <property type="match status" value="1"/>
</dbReference>
<protein>
    <recommendedName>
        <fullName evidence="1 7">Transcriptional regulator MraZ</fullName>
    </recommendedName>
</protein>
<evidence type="ECO:0000313" key="9">
    <source>
        <dbReference type="EMBL" id="RII39157.1"/>
    </source>
</evidence>
<evidence type="ECO:0000256" key="3">
    <source>
        <dbReference type="ARBA" id="ARBA00022737"/>
    </source>
</evidence>
<dbReference type="InterPro" id="IPR003444">
    <property type="entry name" value="MraZ"/>
</dbReference>
<feature type="domain" description="SpoVT-AbrB" evidence="8">
    <location>
        <begin position="13"/>
        <end position="68"/>
    </location>
</feature>
<dbReference type="InterPro" id="IPR007159">
    <property type="entry name" value="SpoVT-AbrB_dom"/>
</dbReference>
<dbReference type="Pfam" id="PF02381">
    <property type="entry name" value="MraZ"/>
    <property type="match status" value="2"/>
</dbReference>
<dbReference type="HAMAP" id="MF_01008">
    <property type="entry name" value="MraZ"/>
    <property type="match status" value="1"/>
</dbReference>
<name>A0A399J3H1_9RHOB</name>
<evidence type="ECO:0000256" key="5">
    <source>
        <dbReference type="ARBA" id="ARBA00023125"/>
    </source>
</evidence>
<feature type="domain" description="SpoVT-AbrB" evidence="8">
    <location>
        <begin position="97"/>
        <end position="142"/>
    </location>
</feature>
<dbReference type="GO" id="GO:0000976">
    <property type="term" value="F:transcription cis-regulatory region binding"/>
    <property type="evidence" value="ECO:0007669"/>
    <property type="project" value="TreeGrafter"/>
</dbReference>